<dbReference type="EMBL" id="PVTF01000002">
    <property type="protein sequence ID" value="PRY44571.1"/>
    <property type="molecule type" value="Genomic_DNA"/>
</dbReference>
<name>A0A2T0TG09_9PSEU</name>
<keyword evidence="3" id="KW-1185">Reference proteome</keyword>
<comment type="caution">
    <text evidence="2">The sequence shown here is derived from an EMBL/GenBank/DDBJ whole genome shotgun (WGS) entry which is preliminary data.</text>
</comment>
<dbReference type="OrthoDB" id="3772961at2"/>
<accession>A0A2T0TG09</accession>
<dbReference type="PANTHER" id="PTHR43157:SF31">
    <property type="entry name" value="PHOSPHATIDYLINOSITOL-GLYCAN BIOSYNTHESIS CLASS F PROTEIN"/>
    <property type="match status" value="1"/>
</dbReference>
<dbReference type="PANTHER" id="PTHR43157">
    <property type="entry name" value="PHOSPHATIDYLINOSITOL-GLYCAN BIOSYNTHESIS CLASS F PROTEIN-RELATED"/>
    <property type="match status" value="1"/>
</dbReference>
<evidence type="ECO:0000313" key="2">
    <source>
        <dbReference type="EMBL" id="PRY44571.1"/>
    </source>
</evidence>
<dbReference type="Pfam" id="PF13561">
    <property type="entry name" value="adh_short_C2"/>
    <property type="match status" value="1"/>
</dbReference>
<dbReference type="Gene3D" id="3.40.50.720">
    <property type="entry name" value="NAD(P)-binding Rossmann-like Domain"/>
    <property type="match status" value="1"/>
</dbReference>
<dbReference type="PRINTS" id="PR00081">
    <property type="entry name" value="GDHRDH"/>
</dbReference>
<reference evidence="2 3" key="1">
    <citation type="submission" date="2018-03" db="EMBL/GenBank/DDBJ databases">
        <title>Genomic Encyclopedia of Archaeal and Bacterial Type Strains, Phase II (KMG-II): from individual species to whole genera.</title>
        <authorList>
            <person name="Goeker M."/>
        </authorList>
    </citation>
    <scope>NUCLEOTIDE SEQUENCE [LARGE SCALE GENOMIC DNA]</scope>
    <source>
        <strain evidence="2 3">DSM 44720</strain>
    </source>
</reference>
<gene>
    <name evidence="2" type="ORF">CLV43_102136</name>
</gene>
<dbReference type="SUPFAM" id="SSF51735">
    <property type="entry name" value="NAD(P)-binding Rossmann-fold domains"/>
    <property type="match status" value="1"/>
</dbReference>
<dbReference type="GO" id="GO:0016491">
    <property type="term" value="F:oxidoreductase activity"/>
    <property type="evidence" value="ECO:0007669"/>
    <property type="project" value="UniProtKB-KW"/>
</dbReference>
<organism evidence="2 3">
    <name type="scientific">Umezawaea tangerina</name>
    <dbReference type="NCBI Taxonomy" id="84725"/>
    <lineage>
        <taxon>Bacteria</taxon>
        <taxon>Bacillati</taxon>
        <taxon>Actinomycetota</taxon>
        <taxon>Actinomycetes</taxon>
        <taxon>Pseudonocardiales</taxon>
        <taxon>Pseudonocardiaceae</taxon>
        <taxon>Umezawaea</taxon>
    </lineage>
</organism>
<evidence type="ECO:0000313" key="3">
    <source>
        <dbReference type="Proteomes" id="UP000239494"/>
    </source>
</evidence>
<dbReference type="InterPro" id="IPR002347">
    <property type="entry name" value="SDR_fam"/>
</dbReference>
<dbReference type="InterPro" id="IPR036291">
    <property type="entry name" value="NAD(P)-bd_dom_sf"/>
</dbReference>
<dbReference type="Pfam" id="PF00106">
    <property type="entry name" value="adh_short"/>
    <property type="match status" value="1"/>
</dbReference>
<evidence type="ECO:0000256" key="1">
    <source>
        <dbReference type="ARBA" id="ARBA00023002"/>
    </source>
</evidence>
<keyword evidence="1" id="KW-0560">Oxidoreductase</keyword>
<dbReference type="Proteomes" id="UP000239494">
    <property type="component" value="Unassembled WGS sequence"/>
</dbReference>
<sequence>MSGATGATGRVALVTGATGGMGRVITTELARLGFTVVVVCRTAARGDDVVRHVAERVPDAVVEVLTGDLAERADLHRVAAGFAERHPALNVLVNNAGAHFRDRVLNSDGVEMHVAVNHLAGFTLTALLLDQLRAGAPARVVNVVSASMSDTRQVPIRDAPRPVRLDNLDDLRLVNPAEGFEPFEAYARSKLLTTMCGYVLADRLRDSGVTVNAVHPGLVATDIIADIAPRVAKPFLGLVRRGLLTPEEGARAALRLATDPALDGVTGRYFVRDEERRSPEVSYDPELRERVWTASREHAI</sequence>
<dbReference type="RefSeq" id="WP_106186184.1">
    <property type="nucleotide sequence ID" value="NZ_PVTF01000002.1"/>
</dbReference>
<protein>
    <submittedName>
        <fullName evidence="2">NAD(P)-dependent dehydrogenase (Short-subunit alcohol dehydrogenase family)</fullName>
    </submittedName>
</protein>
<dbReference type="AlphaFoldDB" id="A0A2T0TG09"/>
<proteinExistence type="predicted"/>